<evidence type="ECO:0000256" key="9">
    <source>
        <dbReference type="ARBA" id="ARBA00060891"/>
    </source>
</evidence>
<gene>
    <name evidence="12" type="ORF">BC938DRAFT_473508</name>
</gene>
<dbReference type="GO" id="GO:0071949">
    <property type="term" value="F:FAD binding"/>
    <property type="evidence" value="ECO:0007669"/>
    <property type="project" value="TreeGrafter"/>
</dbReference>
<evidence type="ECO:0000256" key="6">
    <source>
        <dbReference type="ARBA" id="ARBA00022946"/>
    </source>
</evidence>
<keyword evidence="7" id="KW-0560">Oxidoreductase</keyword>
<keyword evidence="5" id="KW-0274">FAD</keyword>
<keyword evidence="3" id="KW-0285">Flavoprotein</keyword>
<evidence type="ECO:0000259" key="11">
    <source>
        <dbReference type="Pfam" id="PF07992"/>
    </source>
</evidence>
<dbReference type="PRINTS" id="PR00368">
    <property type="entry name" value="FADPNR"/>
</dbReference>
<keyword evidence="6" id="KW-0809">Transit peptide</keyword>
<evidence type="ECO:0000313" key="13">
    <source>
        <dbReference type="Proteomes" id="UP000274822"/>
    </source>
</evidence>
<comment type="similarity">
    <text evidence="9">Belongs to the SQRD family.</text>
</comment>
<evidence type="ECO:0000256" key="1">
    <source>
        <dbReference type="ARBA" id="ARBA00001974"/>
    </source>
</evidence>
<comment type="cofactor">
    <cofactor evidence="1">
        <name>FAD</name>
        <dbReference type="ChEBI" id="CHEBI:57692"/>
    </cofactor>
</comment>
<name>A0A433Q3Y4_9FUNG</name>
<dbReference type="GO" id="GO:0048038">
    <property type="term" value="F:quinone binding"/>
    <property type="evidence" value="ECO:0007669"/>
    <property type="project" value="UniProtKB-KW"/>
</dbReference>
<evidence type="ECO:0000256" key="2">
    <source>
        <dbReference type="ARBA" id="ARBA00004173"/>
    </source>
</evidence>
<evidence type="ECO:0000256" key="8">
    <source>
        <dbReference type="ARBA" id="ARBA00023128"/>
    </source>
</evidence>
<evidence type="ECO:0000256" key="3">
    <source>
        <dbReference type="ARBA" id="ARBA00022630"/>
    </source>
</evidence>
<accession>A0A433Q3Y4</accession>
<dbReference type="PANTHER" id="PTHR10632">
    <property type="entry name" value="SULFIDE:QUINONE OXIDOREDUCTASE"/>
    <property type="match status" value="1"/>
</dbReference>
<dbReference type="EMBL" id="RBNJ01015853">
    <property type="protein sequence ID" value="RUS24487.1"/>
    <property type="molecule type" value="Genomic_DNA"/>
</dbReference>
<sequence>MLSARARISAVVKRALATAVEQPKVPNSANKKYKVVVVGGGPGGLSVSSTLSEILGKNQVAIIEPSAVHYYQPLWTYVGAGLKSFDESQRPMASVIPLNADWIQNSVNAVEPGANTVVLADGKRVAYDYLVVATGIQPAWEKVKGLREALGKDSVTSNYSPETVLQTRRFIEEFKGGNAIFTFPPGAIKCPGAPVKIAFFAEETFRINGVRSASNILYNTAAGKIFGNDYFGIGLQKVADDRNIRVNIFQELVEVRPADRTAIFKDNTPAGAGALNIVNYDLLHVSPTHTAPSFIRDSGIGDAAGFVDVSKETMRHNKFPNIYALGDCSSVPTSKTATAITGESAVLKHNLLAAIEGRKVEDKAYDGYASCPLITGRNSLILAEFSGFTGQPMETFPVDQRLERSSAQFLNKEIIPEIYWSGLLRGKWEGPARYRNLFAPFRSAN</sequence>
<dbReference type="GO" id="GO:0070221">
    <property type="term" value="P:sulfide oxidation, using sulfide:quinone oxidoreductase"/>
    <property type="evidence" value="ECO:0007669"/>
    <property type="project" value="TreeGrafter"/>
</dbReference>
<dbReference type="GO" id="GO:0070224">
    <property type="term" value="F:sulfide:quinone oxidoreductase activity"/>
    <property type="evidence" value="ECO:0007669"/>
    <property type="project" value="TreeGrafter"/>
</dbReference>
<feature type="domain" description="FAD/NAD(P)-binding" evidence="11">
    <location>
        <begin position="33"/>
        <end position="156"/>
    </location>
</feature>
<evidence type="ECO:0000256" key="10">
    <source>
        <dbReference type="ARBA" id="ARBA00070160"/>
    </source>
</evidence>
<dbReference type="SUPFAM" id="SSF51905">
    <property type="entry name" value="FAD/NAD(P)-binding domain"/>
    <property type="match status" value="2"/>
</dbReference>
<dbReference type="FunFam" id="3.50.50.60:FF:000034">
    <property type="entry name" value="sulfide:quinone oxidoreductase, mitochondrial"/>
    <property type="match status" value="1"/>
</dbReference>
<evidence type="ECO:0000256" key="5">
    <source>
        <dbReference type="ARBA" id="ARBA00022827"/>
    </source>
</evidence>
<organism evidence="12 13">
    <name type="scientific">Jimgerdemannia flammicorona</name>
    <dbReference type="NCBI Taxonomy" id="994334"/>
    <lineage>
        <taxon>Eukaryota</taxon>
        <taxon>Fungi</taxon>
        <taxon>Fungi incertae sedis</taxon>
        <taxon>Mucoromycota</taxon>
        <taxon>Mucoromycotina</taxon>
        <taxon>Endogonomycetes</taxon>
        <taxon>Endogonales</taxon>
        <taxon>Endogonaceae</taxon>
        <taxon>Jimgerdemannia</taxon>
    </lineage>
</organism>
<dbReference type="Gene3D" id="3.50.50.60">
    <property type="entry name" value="FAD/NAD(P)-binding domain"/>
    <property type="match status" value="2"/>
</dbReference>
<protein>
    <recommendedName>
        <fullName evidence="10">Sulfide:quinone oxidoreductase, mitochondrial</fullName>
    </recommendedName>
</protein>
<evidence type="ECO:0000256" key="4">
    <source>
        <dbReference type="ARBA" id="ARBA00022719"/>
    </source>
</evidence>
<dbReference type="PANTHER" id="PTHR10632:SF2">
    <property type="entry name" value="SULFIDE:QUINONE OXIDOREDUCTASE, MITOCHONDRIAL"/>
    <property type="match status" value="1"/>
</dbReference>
<dbReference type="InterPro" id="IPR023753">
    <property type="entry name" value="FAD/NAD-binding_dom"/>
</dbReference>
<dbReference type="InterPro" id="IPR015904">
    <property type="entry name" value="Sulphide_quinone_reductase"/>
</dbReference>
<dbReference type="Pfam" id="PF07992">
    <property type="entry name" value="Pyr_redox_2"/>
    <property type="match status" value="1"/>
</dbReference>
<comment type="subcellular location">
    <subcellularLocation>
        <location evidence="2">Mitochondrion</location>
    </subcellularLocation>
</comment>
<evidence type="ECO:0000313" key="12">
    <source>
        <dbReference type="EMBL" id="RUS24487.1"/>
    </source>
</evidence>
<evidence type="ECO:0000256" key="7">
    <source>
        <dbReference type="ARBA" id="ARBA00023002"/>
    </source>
</evidence>
<reference evidence="12 13" key="1">
    <citation type="journal article" date="2018" name="New Phytol.">
        <title>Phylogenomics of Endogonaceae and evolution of mycorrhizas within Mucoromycota.</title>
        <authorList>
            <person name="Chang Y."/>
            <person name="Desiro A."/>
            <person name="Na H."/>
            <person name="Sandor L."/>
            <person name="Lipzen A."/>
            <person name="Clum A."/>
            <person name="Barry K."/>
            <person name="Grigoriev I.V."/>
            <person name="Martin F.M."/>
            <person name="Stajich J.E."/>
            <person name="Smith M.E."/>
            <person name="Bonito G."/>
            <person name="Spatafora J.W."/>
        </authorList>
    </citation>
    <scope>NUCLEOTIDE SEQUENCE [LARGE SCALE GENOMIC DNA]</scope>
    <source>
        <strain evidence="12 13">AD002</strain>
    </source>
</reference>
<dbReference type="AlphaFoldDB" id="A0A433Q3Y4"/>
<dbReference type="Proteomes" id="UP000274822">
    <property type="component" value="Unassembled WGS sequence"/>
</dbReference>
<proteinExistence type="inferred from homology"/>
<keyword evidence="8" id="KW-0496">Mitochondrion</keyword>
<dbReference type="InterPro" id="IPR036188">
    <property type="entry name" value="FAD/NAD-bd_sf"/>
</dbReference>
<dbReference type="GO" id="GO:0005739">
    <property type="term" value="C:mitochondrion"/>
    <property type="evidence" value="ECO:0007669"/>
    <property type="project" value="UniProtKB-SubCell"/>
</dbReference>
<keyword evidence="13" id="KW-1185">Reference proteome</keyword>
<keyword evidence="4" id="KW-0874">Quinone</keyword>
<comment type="caution">
    <text evidence="12">The sequence shown here is derived from an EMBL/GenBank/DDBJ whole genome shotgun (WGS) entry which is preliminary data.</text>
</comment>